<name>A0A239EKU3_9PSED</name>
<protein>
    <submittedName>
        <fullName evidence="2">Type VI secretion system protein ImpA</fullName>
    </submittedName>
</protein>
<accession>A0A239EKU3</accession>
<dbReference type="OrthoDB" id="9771118at2"/>
<proteinExistence type="predicted"/>
<dbReference type="NCBIfam" id="TIGR03363">
    <property type="entry name" value="VI_chp_8"/>
    <property type="match status" value="1"/>
</dbReference>
<dbReference type="PANTHER" id="PTHR37951:SF1">
    <property type="entry name" value="TYPE VI SECRETION SYSTEM COMPONENT TSSA1"/>
    <property type="match status" value="1"/>
</dbReference>
<dbReference type="STRING" id="1215104.GCA_000730585_00563"/>
<dbReference type="InterPro" id="IPR017740">
    <property type="entry name" value="TssA-like"/>
</dbReference>
<dbReference type="EMBL" id="FZOL01000008">
    <property type="protein sequence ID" value="SNS45237.1"/>
    <property type="molecule type" value="Genomic_DNA"/>
</dbReference>
<dbReference type="Proteomes" id="UP000198407">
    <property type="component" value="Unassembled WGS sequence"/>
</dbReference>
<dbReference type="RefSeq" id="WP_042129584.1">
    <property type="nucleotide sequence ID" value="NZ_FZOL01000008.1"/>
</dbReference>
<reference evidence="3" key="1">
    <citation type="submission" date="2017-06" db="EMBL/GenBank/DDBJ databases">
        <authorList>
            <person name="Varghese N."/>
            <person name="Submissions S."/>
        </authorList>
    </citation>
    <scope>NUCLEOTIDE SEQUENCE [LARGE SCALE GENOMIC DNA]</scope>
    <source>
        <strain evidence="3">DSM 22348</strain>
    </source>
</reference>
<evidence type="ECO:0000313" key="3">
    <source>
        <dbReference type="Proteomes" id="UP000198407"/>
    </source>
</evidence>
<dbReference type="InterPro" id="IPR010657">
    <property type="entry name" value="ImpA_N"/>
</dbReference>
<evidence type="ECO:0000313" key="2">
    <source>
        <dbReference type="EMBL" id="SNS45237.1"/>
    </source>
</evidence>
<dbReference type="PANTHER" id="PTHR37951">
    <property type="entry name" value="CYTOPLASMIC PROTEIN-RELATED"/>
    <property type="match status" value="1"/>
</dbReference>
<evidence type="ECO:0000259" key="1">
    <source>
        <dbReference type="Pfam" id="PF06812"/>
    </source>
</evidence>
<sequence length="366" mass="41441">MTTPGFSQRVSQLLEPIPGELPCGKSMRYDAVFDRLEDLRREDDTSLPTGVWSTSEVKRADWAGVERLATQVLQERSKELMIAIWLGEAWLHREGFKGITDALALIGGLCERFPDDLHPQPEDGDLAWRAAPLAWMARRYDQVLLTRVQLFPESPPDLDGFSLYQWSQMKRRQVPVNDSKPAKAAAEAAQALQKKVTELARNTPVTWWLQGVKTIATAQAQLVLLDGWCDRNLGDDAPGFADLRRTLQHLEETVREFIALHPPQLLPTEPEAPAVVQSQQENSQSMDVPAFVESRQPFAEPRTRDEAYRQLLVIADYLARTEPHSPVPYLIRRGVEWGNKPLRDLLAELIESDAEARRLWTLLGVL</sequence>
<keyword evidence="3" id="KW-1185">Reference proteome</keyword>
<dbReference type="AlphaFoldDB" id="A0A239EKU3"/>
<organism evidence="2 3">
    <name type="scientific">Pseudomonas japonica</name>
    <dbReference type="NCBI Taxonomy" id="256466"/>
    <lineage>
        <taxon>Bacteria</taxon>
        <taxon>Pseudomonadati</taxon>
        <taxon>Pseudomonadota</taxon>
        <taxon>Gammaproteobacteria</taxon>
        <taxon>Pseudomonadales</taxon>
        <taxon>Pseudomonadaceae</taxon>
        <taxon>Pseudomonas</taxon>
    </lineage>
</organism>
<feature type="domain" description="ImpA N-terminal" evidence="1">
    <location>
        <begin position="14"/>
        <end position="137"/>
    </location>
</feature>
<gene>
    <name evidence="2" type="ORF">SAMN05444352_10850</name>
</gene>
<dbReference type="Pfam" id="PF06812">
    <property type="entry name" value="ImpA_N"/>
    <property type="match status" value="1"/>
</dbReference>